<feature type="non-terminal residue" evidence="3">
    <location>
        <position position="1"/>
    </location>
</feature>
<dbReference type="Proteomes" id="UP000663842">
    <property type="component" value="Unassembled WGS sequence"/>
</dbReference>
<dbReference type="InterPro" id="IPR050570">
    <property type="entry name" value="Cell_wall_metabolism_enzyme"/>
</dbReference>
<dbReference type="EMBL" id="CAJOBF010000268">
    <property type="protein sequence ID" value="CAF3786696.1"/>
    <property type="molecule type" value="Genomic_DNA"/>
</dbReference>
<sequence length="152" mass="16217">LGYGAMHEGVDFAAPIGTPIYSAGSGTVEFIGWASGYGRIVVIKHNNSLSTAYAHASKFANGLKKGSSVRQGDTIAFVGTSGNVTGAHLHYEVRENGKKINPANFKSTPSIQLTGMELAKFNKFKNQISRLESKLDGNIEIAAAELKEVNLF</sequence>
<evidence type="ECO:0000313" key="3">
    <source>
        <dbReference type="EMBL" id="CAF3786696.1"/>
    </source>
</evidence>
<feature type="domain" description="M23ase beta-sheet core" evidence="2">
    <location>
        <begin position="6"/>
        <end position="102"/>
    </location>
</feature>
<dbReference type="Pfam" id="PF01551">
    <property type="entry name" value="Peptidase_M23"/>
    <property type="match status" value="1"/>
</dbReference>
<evidence type="ECO:0000313" key="4">
    <source>
        <dbReference type="Proteomes" id="UP000663842"/>
    </source>
</evidence>
<dbReference type="PANTHER" id="PTHR21666:SF289">
    <property type="entry name" value="L-ALA--D-GLU ENDOPEPTIDASE"/>
    <property type="match status" value="1"/>
</dbReference>
<comment type="caution">
    <text evidence="3">The sequence shown here is derived from an EMBL/GenBank/DDBJ whole genome shotgun (WGS) entry which is preliminary data.</text>
</comment>
<gene>
    <name evidence="3" type="ORF">UXM345_LOCUS3980</name>
</gene>
<reference evidence="3" key="1">
    <citation type="submission" date="2021-02" db="EMBL/GenBank/DDBJ databases">
        <authorList>
            <person name="Nowell W R."/>
        </authorList>
    </citation>
    <scope>NUCLEOTIDE SEQUENCE</scope>
</reference>
<dbReference type="CDD" id="cd12797">
    <property type="entry name" value="M23_peptidase"/>
    <property type="match status" value="1"/>
</dbReference>
<protein>
    <recommendedName>
        <fullName evidence="2">M23ase beta-sheet core domain-containing protein</fullName>
    </recommendedName>
</protein>
<organism evidence="3 4">
    <name type="scientific">Rotaria magnacalcarata</name>
    <dbReference type="NCBI Taxonomy" id="392030"/>
    <lineage>
        <taxon>Eukaryota</taxon>
        <taxon>Metazoa</taxon>
        <taxon>Spiralia</taxon>
        <taxon>Gnathifera</taxon>
        <taxon>Rotifera</taxon>
        <taxon>Eurotatoria</taxon>
        <taxon>Bdelloidea</taxon>
        <taxon>Philodinida</taxon>
        <taxon>Philodinidae</taxon>
        <taxon>Rotaria</taxon>
    </lineage>
</organism>
<dbReference type="PANTHER" id="PTHR21666">
    <property type="entry name" value="PEPTIDASE-RELATED"/>
    <property type="match status" value="1"/>
</dbReference>
<evidence type="ECO:0000259" key="2">
    <source>
        <dbReference type="Pfam" id="PF01551"/>
    </source>
</evidence>
<dbReference type="InterPro" id="IPR016047">
    <property type="entry name" value="M23ase_b-sheet_dom"/>
</dbReference>
<dbReference type="Gene3D" id="2.70.70.10">
    <property type="entry name" value="Glucose Permease (Domain IIA)"/>
    <property type="match status" value="1"/>
</dbReference>
<dbReference type="AlphaFoldDB" id="A0A819B4J8"/>
<evidence type="ECO:0000256" key="1">
    <source>
        <dbReference type="ARBA" id="ARBA00022729"/>
    </source>
</evidence>
<accession>A0A819B4J8</accession>
<name>A0A819B4J8_9BILA</name>
<proteinExistence type="predicted"/>
<dbReference type="InterPro" id="IPR011055">
    <property type="entry name" value="Dup_hybrid_motif"/>
</dbReference>
<dbReference type="GO" id="GO:0004222">
    <property type="term" value="F:metalloendopeptidase activity"/>
    <property type="evidence" value="ECO:0007669"/>
    <property type="project" value="TreeGrafter"/>
</dbReference>
<keyword evidence="1" id="KW-0732">Signal</keyword>
<dbReference type="SUPFAM" id="SSF51261">
    <property type="entry name" value="Duplicated hybrid motif"/>
    <property type="match status" value="1"/>
</dbReference>